<dbReference type="Pfam" id="PF14778">
    <property type="entry name" value="ODR4-like"/>
    <property type="match status" value="1"/>
</dbReference>
<dbReference type="GO" id="GO:0012505">
    <property type="term" value="C:endomembrane system"/>
    <property type="evidence" value="ECO:0007669"/>
    <property type="project" value="TreeGrafter"/>
</dbReference>
<feature type="compositionally biased region" description="Gly residues" evidence="6">
    <location>
        <begin position="128"/>
        <end position="140"/>
    </location>
</feature>
<dbReference type="PANTHER" id="PTHR33966">
    <property type="entry name" value="PROTEIN ODR-4 HOMOLOG"/>
    <property type="match status" value="1"/>
</dbReference>
<reference evidence="7" key="1">
    <citation type="journal article" date="2020" name="bioRxiv">
        <title>Comparative genomics of Chlamydomonas.</title>
        <authorList>
            <person name="Craig R.J."/>
            <person name="Hasan A.R."/>
            <person name="Ness R.W."/>
            <person name="Keightley P.D."/>
        </authorList>
    </citation>
    <scope>NUCLEOTIDE SEQUENCE</scope>
    <source>
        <strain evidence="7">CCAP 11/70</strain>
    </source>
</reference>
<evidence type="ECO:0000256" key="1">
    <source>
        <dbReference type="ARBA" id="ARBA00004370"/>
    </source>
</evidence>
<feature type="region of interest" description="Disordered" evidence="6">
    <location>
        <begin position="126"/>
        <end position="145"/>
    </location>
</feature>
<sequence>MLPGGVSVLGLYLFCPDAAHTSAVSQLAGLLSSLAAFCLPSPDASSTSTSSSSSSPDTPTELLLLHIDASSRKQSLKAFPAAASPPAPPSSLRPCELKFSPALGSLVAVRCWHGVDVTLTVPAAAGAEAGGGGGGGAGKGAGKEAEAHMRRHLAALVAAEAERIRSGVFTVGGAVVSEAGAVGEALSAGAVSGSPLGVPTYDLTLLAPPPCQLLPPGGGAEGGPQGGGGAASMAVAGQARLRGALQGLAFVGKRETAGRAAAELQADLVSSLTARMELLLEEALRTADAAQGQQGAGDKAAAAAEPAHPLLSPASRLARGGCDLALPRRVLLPWLGGQLALCDHLLEGEPADAAAERARELLALQDSPQVIEEEQPASPAAPPGPWRPNAVPAEPVDGSGKRGGGALSGVACGGAMVVSAVAAAGAAVLAAAMGYMSLGGPAGSQ</sequence>
<keyword evidence="4" id="KW-1133">Transmembrane helix</keyword>
<organism evidence="7 8">
    <name type="scientific">Edaphochlamys debaryana</name>
    <dbReference type="NCBI Taxonomy" id="47281"/>
    <lineage>
        <taxon>Eukaryota</taxon>
        <taxon>Viridiplantae</taxon>
        <taxon>Chlorophyta</taxon>
        <taxon>core chlorophytes</taxon>
        <taxon>Chlorophyceae</taxon>
        <taxon>CS clade</taxon>
        <taxon>Chlamydomonadales</taxon>
        <taxon>Chlamydomonadales incertae sedis</taxon>
        <taxon>Edaphochlamys</taxon>
    </lineage>
</organism>
<protein>
    <submittedName>
        <fullName evidence="7">Uncharacterized protein</fullName>
    </submittedName>
</protein>
<dbReference type="EMBL" id="JAEHOE010000133">
    <property type="protein sequence ID" value="KAG2485248.1"/>
    <property type="molecule type" value="Genomic_DNA"/>
</dbReference>
<dbReference type="InterPro" id="IPR029454">
    <property type="entry name" value="ODR-4-like"/>
</dbReference>
<evidence type="ECO:0000256" key="6">
    <source>
        <dbReference type="SAM" id="MobiDB-lite"/>
    </source>
</evidence>
<dbReference type="Proteomes" id="UP000612055">
    <property type="component" value="Unassembled WGS sequence"/>
</dbReference>
<name>A0A836BS20_9CHLO</name>
<comment type="caution">
    <text evidence="7">The sequence shown here is derived from an EMBL/GenBank/DDBJ whole genome shotgun (WGS) entry which is preliminary data.</text>
</comment>
<keyword evidence="8" id="KW-1185">Reference proteome</keyword>
<evidence type="ECO:0000256" key="3">
    <source>
        <dbReference type="ARBA" id="ARBA00022692"/>
    </source>
</evidence>
<comment type="similarity">
    <text evidence="2">Belongs to the ODR-4 family.</text>
</comment>
<proteinExistence type="inferred from homology"/>
<keyword evidence="5" id="KW-0472">Membrane</keyword>
<dbReference type="OrthoDB" id="21458at2759"/>
<gene>
    <name evidence="7" type="ORF">HYH03_016034</name>
</gene>
<evidence type="ECO:0000313" key="7">
    <source>
        <dbReference type="EMBL" id="KAG2485248.1"/>
    </source>
</evidence>
<dbReference type="GO" id="GO:0016020">
    <property type="term" value="C:membrane"/>
    <property type="evidence" value="ECO:0007669"/>
    <property type="project" value="UniProtKB-SubCell"/>
</dbReference>
<feature type="region of interest" description="Disordered" evidence="6">
    <location>
        <begin position="371"/>
        <end position="403"/>
    </location>
</feature>
<evidence type="ECO:0000313" key="8">
    <source>
        <dbReference type="Proteomes" id="UP000612055"/>
    </source>
</evidence>
<comment type="subcellular location">
    <subcellularLocation>
        <location evidence="1">Membrane</location>
    </subcellularLocation>
</comment>
<evidence type="ECO:0000256" key="5">
    <source>
        <dbReference type="ARBA" id="ARBA00023136"/>
    </source>
</evidence>
<evidence type="ECO:0000256" key="2">
    <source>
        <dbReference type="ARBA" id="ARBA00010131"/>
    </source>
</evidence>
<dbReference type="AlphaFoldDB" id="A0A836BS20"/>
<dbReference type="PANTHER" id="PTHR33966:SF1">
    <property type="entry name" value="PROTEIN ODR-4 HOMOLOG"/>
    <property type="match status" value="1"/>
</dbReference>
<keyword evidence="3" id="KW-0812">Transmembrane</keyword>
<evidence type="ECO:0000256" key="4">
    <source>
        <dbReference type="ARBA" id="ARBA00022989"/>
    </source>
</evidence>
<accession>A0A836BS20</accession>
<dbReference type="GO" id="GO:0008104">
    <property type="term" value="P:intracellular protein localization"/>
    <property type="evidence" value="ECO:0007669"/>
    <property type="project" value="TreeGrafter"/>
</dbReference>